<evidence type="ECO:0000313" key="3">
    <source>
        <dbReference type="EMBL" id="KUK76252.1"/>
    </source>
</evidence>
<accession>A0A124FWX4</accession>
<gene>
    <name evidence="3" type="ORF">XD92_1289</name>
</gene>
<proteinExistence type="predicted"/>
<sequence>VCSLNRSYLFLVLAFLFVMNGTQPLTAQQQQLGVHTVVRYDPGTALYIFERRIGDHLIDTPVTMTRKEYMAYRLRKMQVDQFRERNRGNADSSTPSYPTFTISGLRRQEKTPTTLFGPGGVQLSTKGSIDISAGLKRDVTDNPTLPLRARKRNIFNFDQQIQLNLSATVGEKINFNVNYDTEATFDYHSKELKLAYQGDEDQIIRNIEAGNVKMTTSNPLIDGGAALFGIKADLQFGKLQVNTLFSRQQSEVQTIHSSGSRQITPFSFSADNYEENRHFFLSYWFRDNYNHAMSSLPYVESPISITRIEVWVTNRRGDYSQVRNIVALADLGEHRTIHNPRWQPMGAEEIPYNRGNTLYDELTTTYAGIRDIRQGMNLLPGDVVNGTDYEKLENARLLSPAEYSYHPQLGYLSLNMPLQPDEVLAVAFEYSYGGEVYQVGEFSADIGMENSQDALFLKLLKPVSLSPTSPVWDLMMKNIYSLGYGAYNLEADHFRLEITRQSDSAGVYLSYLPGSGIDDELLLRVMQLDRLDERQNPYPDGIFDFLEGYTVDTQQGRIIFPVTEPFGSHLKERIKNETIAARYLFQELYDSTRTVARQLAEKNKYRLSGEYRAASEAVISLNTMNVARGSVKVTAGGITLTEGVDYTVDYLSGSVTILNQSLLDTGTPLSVTLEEQTFSQMQRKTLMGVNLLYNFTHDFSLGATLMHYTEKPMTMKTAFGEEATRNLLWGSNLSWKKESVALTNLLNLLPFTDATTPSQLTAELAFAQMIPGHYSSQHAGGYSYLDDFESTTSVIDLRNPYAWSLAATPIDNSATSLFPEGALTNQIENGKNRALLSWYHIDGIFTRKNSSLTPTHIRNDPDQLSDHRVREIYERELFPERELPYG</sequence>
<dbReference type="InterPro" id="IPR025684">
    <property type="entry name" value="SprA_N_dom"/>
</dbReference>
<organism evidence="3 4">
    <name type="scientific">Proteiniphilum acetatigenes</name>
    <dbReference type="NCBI Taxonomy" id="294710"/>
    <lineage>
        <taxon>Bacteria</taxon>
        <taxon>Pseudomonadati</taxon>
        <taxon>Bacteroidota</taxon>
        <taxon>Bacteroidia</taxon>
        <taxon>Bacteroidales</taxon>
        <taxon>Dysgonomonadaceae</taxon>
        <taxon>Proteiniphilum</taxon>
    </lineage>
</organism>
<dbReference type="InterPro" id="IPR026377">
    <property type="entry name" value="Cell_surface_SprA"/>
</dbReference>
<feature type="non-terminal residue" evidence="3">
    <location>
        <position position="1"/>
    </location>
</feature>
<dbReference type="EMBL" id="LGGN01000279">
    <property type="protein sequence ID" value="KUK76252.1"/>
    <property type="molecule type" value="Genomic_DNA"/>
</dbReference>
<dbReference type="Pfam" id="PF14349">
    <property type="entry name" value="SprA_N"/>
    <property type="match status" value="1"/>
</dbReference>
<feature type="chain" id="PRO_5007171858" description="Gliding motility protein SprA N-terminal domain-containing protein" evidence="1">
    <location>
        <begin position="28"/>
        <end position="886"/>
    </location>
</feature>
<name>A0A124FWX4_9BACT</name>
<evidence type="ECO:0000256" key="1">
    <source>
        <dbReference type="SAM" id="SignalP"/>
    </source>
</evidence>
<dbReference type="Proteomes" id="UP000053860">
    <property type="component" value="Unassembled WGS sequence"/>
</dbReference>
<dbReference type="AlphaFoldDB" id="A0A124FWX4"/>
<dbReference type="NCBIfam" id="TIGR04189">
    <property type="entry name" value="surface_SprA"/>
    <property type="match status" value="1"/>
</dbReference>
<protein>
    <recommendedName>
        <fullName evidence="2">Gliding motility protein SprA N-terminal domain-containing protein</fullName>
    </recommendedName>
</protein>
<feature type="signal peptide" evidence="1">
    <location>
        <begin position="1"/>
        <end position="27"/>
    </location>
</feature>
<keyword evidence="1" id="KW-0732">Signal</keyword>
<comment type="caution">
    <text evidence="3">The sequence shown here is derived from an EMBL/GenBank/DDBJ whole genome shotgun (WGS) entry which is preliminary data.</text>
</comment>
<dbReference type="PATRIC" id="fig|294710.3.peg.1738"/>
<feature type="non-terminal residue" evidence="3">
    <location>
        <position position="886"/>
    </location>
</feature>
<evidence type="ECO:0000313" key="4">
    <source>
        <dbReference type="Proteomes" id="UP000053860"/>
    </source>
</evidence>
<evidence type="ECO:0000259" key="2">
    <source>
        <dbReference type="Pfam" id="PF14349"/>
    </source>
</evidence>
<reference evidence="4" key="1">
    <citation type="journal article" date="2015" name="MBio">
        <title>Genome-Resolved Metagenomic Analysis Reveals Roles for Candidate Phyla and Other Microbial Community Members in Biogeochemical Transformations in Oil Reservoirs.</title>
        <authorList>
            <person name="Hu P."/>
            <person name="Tom L."/>
            <person name="Singh A."/>
            <person name="Thomas B.C."/>
            <person name="Baker B.J."/>
            <person name="Piceno Y.M."/>
            <person name="Andersen G.L."/>
            <person name="Banfield J.F."/>
        </authorList>
    </citation>
    <scope>NUCLEOTIDE SEQUENCE [LARGE SCALE GENOMIC DNA]</scope>
</reference>
<feature type="domain" description="Gliding motility protein SprA N-terminal" evidence="2">
    <location>
        <begin position="133"/>
        <end position="324"/>
    </location>
</feature>